<dbReference type="Proteomes" id="UP001499954">
    <property type="component" value="Unassembled WGS sequence"/>
</dbReference>
<evidence type="ECO:0000313" key="2">
    <source>
        <dbReference type="EMBL" id="GAA1959936.1"/>
    </source>
</evidence>
<evidence type="ECO:0000256" key="1">
    <source>
        <dbReference type="SAM" id="Phobius"/>
    </source>
</evidence>
<evidence type="ECO:0000313" key="3">
    <source>
        <dbReference type="Proteomes" id="UP001499954"/>
    </source>
</evidence>
<comment type="caution">
    <text evidence="2">The sequence shown here is derived from an EMBL/GenBank/DDBJ whole genome shotgun (WGS) entry which is preliminary data.</text>
</comment>
<protein>
    <recommendedName>
        <fullName evidence="4">Integral membrane protein</fullName>
    </recommendedName>
</protein>
<feature type="transmembrane region" description="Helical" evidence="1">
    <location>
        <begin position="94"/>
        <end position="117"/>
    </location>
</feature>
<keyword evidence="1" id="KW-1133">Transmembrane helix</keyword>
<keyword evidence="3" id="KW-1185">Reference proteome</keyword>
<sequence>MSVASAPAKRRVIVWDLVLTIVLLVVMIGVAVVAMFLSFLLAFAGDSCGAAGPCDYDVMGTGMVIAFAGPITAAFIALVAAVIVLVLKRIAFWIPLVGIVLVIGVFVAGAAITASGVPSTS</sequence>
<gene>
    <name evidence="2" type="ORF">GCM10009717_28260</name>
</gene>
<organism evidence="2 3">
    <name type="scientific">Agromyces allii</name>
    <dbReference type="NCBI Taxonomy" id="393607"/>
    <lineage>
        <taxon>Bacteria</taxon>
        <taxon>Bacillati</taxon>
        <taxon>Actinomycetota</taxon>
        <taxon>Actinomycetes</taxon>
        <taxon>Micrococcales</taxon>
        <taxon>Microbacteriaceae</taxon>
        <taxon>Agromyces</taxon>
    </lineage>
</organism>
<accession>A0ABP5C8S7</accession>
<keyword evidence="1" id="KW-0812">Transmembrane</keyword>
<keyword evidence="1" id="KW-0472">Membrane</keyword>
<feature type="transmembrane region" description="Helical" evidence="1">
    <location>
        <begin position="64"/>
        <end position="87"/>
    </location>
</feature>
<dbReference type="EMBL" id="BAAAMK010000005">
    <property type="protein sequence ID" value="GAA1959936.1"/>
    <property type="molecule type" value="Genomic_DNA"/>
</dbReference>
<evidence type="ECO:0008006" key="4">
    <source>
        <dbReference type="Google" id="ProtNLM"/>
    </source>
</evidence>
<proteinExistence type="predicted"/>
<name>A0ABP5C8S7_9MICO</name>
<feature type="transmembrane region" description="Helical" evidence="1">
    <location>
        <begin position="12"/>
        <end position="44"/>
    </location>
</feature>
<reference evidence="3" key="1">
    <citation type="journal article" date="2019" name="Int. J. Syst. Evol. Microbiol.">
        <title>The Global Catalogue of Microorganisms (GCM) 10K type strain sequencing project: providing services to taxonomists for standard genome sequencing and annotation.</title>
        <authorList>
            <consortium name="The Broad Institute Genomics Platform"/>
            <consortium name="The Broad Institute Genome Sequencing Center for Infectious Disease"/>
            <person name="Wu L."/>
            <person name="Ma J."/>
        </authorList>
    </citation>
    <scope>NUCLEOTIDE SEQUENCE [LARGE SCALE GENOMIC DNA]</scope>
    <source>
        <strain evidence="3">JCM 13584</strain>
    </source>
</reference>